<dbReference type="EMBL" id="JARKIB010000106">
    <property type="protein sequence ID" value="KAJ7739553.1"/>
    <property type="molecule type" value="Genomic_DNA"/>
</dbReference>
<evidence type="ECO:0000313" key="3">
    <source>
        <dbReference type="Proteomes" id="UP001215598"/>
    </source>
</evidence>
<feature type="region of interest" description="Disordered" evidence="1">
    <location>
        <begin position="188"/>
        <end position="251"/>
    </location>
</feature>
<protein>
    <submittedName>
        <fullName evidence="2">Uncharacterized protein</fullName>
    </submittedName>
</protein>
<feature type="region of interest" description="Disordered" evidence="1">
    <location>
        <begin position="493"/>
        <end position="537"/>
    </location>
</feature>
<sequence>MKRDGDDRDRGGTRGVPTRGRLTSGMGFINFKRGTTSTSTSGADRIIKQLGNITNPTWVRIIQDIPGCTVLVGFAIAIQVGCACAQYNTNSTNNAERRGRQGRIRSIPTTTTTTTLSLRWRRRHWQQEQRPGRKSGTPPGTRVALGGLLDIGTMDYIDIFPPGFTSMGDTRRVRVGFKIQAKFTQPVQIHWQRTSKPTRPRSRNALNSSRHDGAFPHSGAGVGGSDGDKRDAQTHPDLTSKHNNTDTSENRVTVKSLKNCMYNAVIRSSAPFDAKCNPGTYSTRRTMLPAIDAHRRRCDNASRLPVRATQECPCQCASGRGCSSIRDKIGKNRIQPVKKTWHLRDNRSALRVHVRSTTRARGPRLRRDAICLANFDFDFPELHVYSLPSDAAIYRTTIMIFHSTSVEPRRSACLKFSARRRRFTIRTQSAMPSRSREVPESTRTSEPVINQSQSSFRLSLSPFPYSGIIMIAAYLSIHWQAGHDTALMRSTRADRPFRGPDCTGLQAGRQGPPSTGSSPNEIVPNVKTWRANSRGGV</sequence>
<gene>
    <name evidence="2" type="ORF">B0H16DRAFT_1465208</name>
</gene>
<feature type="region of interest" description="Disordered" evidence="1">
    <location>
        <begin position="1"/>
        <end position="40"/>
    </location>
</feature>
<dbReference type="AlphaFoldDB" id="A0AAD7IBS9"/>
<keyword evidence="3" id="KW-1185">Reference proteome</keyword>
<name>A0AAD7IBS9_9AGAR</name>
<evidence type="ECO:0000256" key="1">
    <source>
        <dbReference type="SAM" id="MobiDB-lite"/>
    </source>
</evidence>
<organism evidence="2 3">
    <name type="scientific">Mycena metata</name>
    <dbReference type="NCBI Taxonomy" id="1033252"/>
    <lineage>
        <taxon>Eukaryota</taxon>
        <taxon>Fungi</taxon>
        <taxon>Dikarya</taxon>
        <taxon>Basidiomycota</taxon>
        <taxon>Agaricomycotina</taxon>
        <taxon>Agaricomycetes</taxon>
        <taxon>Agaricomycetidae</taxon>
        <taxon>Agaricales</taxon>
        <taxon>Marasmiineae</taxon>
        <taxon>Mycenaceae</taxon>
        <taxon>Mycena</taxon>
    </lineage>
</organism>
<feature type="region of interest" description="Disordered" evidence="1">
    <location>
        <begin position="92"/>
        <end position="111"/>
    </location>
</feature>
<evidence type="ECO:0000313" key="2">
    <source>
        <dbReference type="EMBL" id="KAJ7739553.1"/>
    </source>
</evidence>
<proteinExistence type="predicted"/>
<feature type="compositionally biased region" description="Basic and acidic residues" evidence="1">
    <location>
        <begin position="226"/>
        <end position="244"/>
    </location>
</feature>
<comment type="caution">
    <text evidence="2">The sequence shown here is derived from an EMBL/GenBank/DDBJ whole genome shotgun (WGS) entry which is preliminary data.</text>
</comment>
<feature type="region of interest" description="Disordered" evidence="1">
    <location>
        <begin position="123"/>
        <end position="144"/>
    </location>
</feature>
<feature type="compositionally biased region" description="Basic and acidic residues" evidence="1">
    <location>
        <begin position="1"/>
        <end position="12"/>
    </location>
</feature>
<accession>A0AAD7IBS9</accession>
<reference evidence="2" key="1">
    <citation type="submission" date="2023-03" db="EMBL/GenBank/DDBJ databases">
        <title>Massive genome expansion in bonnet fungi (Mycena s.s.) driven by repeated elements and novel gene families across ecological guilds.</title>
        <authorList>
            <consortium name="Lawrence Berkeley National Laboratory"/>
            <person name="Harder C.B."/>
            <person name="Miyauchi S."/>
            <person name="Viragh M."/>
            <person name="Kuo A."/>
            <person name="Thoen E."/>
            <person name="Andreopoulos B."/>
            <person name="Lu D."/>
            <person name="Skrede I."/>
            <person name="Drula E."/>
            <person name="Henrissat B."/>
            <person name="Morin E."/>
            <person name="Kohler A."/>
            <person name="Barry K."/>
            <person name="LaButti K."/>
            <person name="Morin E."/>
            <person name="Salamov A."/>
            <person name="Lipzen A."/>
            <person name="Mereny Z."/>
            <person name="Hegedus B."/>
            <person name="Baldrian P."/>
            <person name="Stursova M."/>
            <person name="Weitz H."/>
            <person name="Taylor A."/>
            <person name="Grigoriev I.V."/>
            <person name="Nagy L.G."/>
            <person name="Martin F."/>
            <person name="Kauserud H."/>
        </authorList>
    </citation>
    <scope>NUCLEOTIDE SEQUENCE</scope>
    <source>
        <strain evidence="2">CBHHK182m</strain>
    </source>
</reference>
<dbReference type="Proteomes" id="UP001215598">
    <property type="component" value="Unassembled WGS sequence"/>
</dbReference>